<evidence type="ECO:0000313" key="3">
    <source>
        <dbReference type="Proteomes" id="UP000019678"/>
    </source>
</evidence>
<accession>A0A017TBF2</accession>
<keyword evidence="3" id="KW-1185">Reference proteome</keyword>
<feature type="region of interest" description="Disordered" evidence="1">
    <location>
        <begin position="1"/>
        <end position="38"/>
    </location>
</feature>
<organism evidence="2 3">
    <name type="scientific">Chondromyces apiculatus DSM 436</name>
    <dbReference type="NCBI Taxonomy" id="1192034"/>
    <lineage>
        <taxon>Bacteria</taxon>
        <taxon>Pseudomonadati</taxon>
        <taxon>Myxococcota</taxon>
        <taxon>Polyangia</taxon>
        <taxon>Polyangiales</taxon>
        <taxon>Polyangiaceae</taxon>
        <taxon>Chondromyces</taxon>
    </lineage>
</organism>
<evidence type="ECO:0000313" key="2">
    <source>
        <dbReference type="EMBL" id="EYF06534.1"/>
    </source>
</evidence>
<dbReference type="AlphaFoldDB" id="A0A017TBF2"/>
<gene>
    <name evidence="2" type="ORF">CAP_1664</name>
</gene>
<protein>
    <submittedName>
        <fullName evidence="2">Uncharacterized protein</fullName>
    </submittedName>
</protein>
<proteinExistence type="predicted"/>
<comment type="caution">
    <text evidence="2">The sequence shown here is derived from an EMBL/GenBank/DDBJ whole genome shotgun (WGS) entry which is preliminary data.</text>
</comment>
<dbReference type="Proteomes" id="UP000019678">
    <property type="component" value="Unassembled WGS sequence"/>
</dbReference>
<dbReference type="STRING" id="1192034.CAP_1664"/>
<dbReference type="EMBL" id="ASRX01000015">
    <property type="protein sequence ID" value="EYF06534.1"/>
    <property type="molecule type" value="Genomic_DNA"/>
</dbReference>
<name>A0A017TBF2_9BACT</name>
<sequence length="38" mass="4183">MHPAGHARPCPPRPTLRRTCAAYDGGPQVRSTGAQRRR</sequence>
<evidence type="ECO:0000256" key="1">
    <source>
        <dbReference type="SAM" id="MobiDB-lite"/>
    </source>
</evidence>
<reference evidence="2 3" key="1">
    <citation type="submission" date="2013-05" db="EMBL/GenBank/DDBJ databases">
        <title>Genome assembly of Chondromyces apiculatus DSM 436.</title>
        <authorList>
            <person name="Sharma G."/>
            <person name="Khatri I."/>
            <person name="Kaur C."/>
            <person name="Mayilraj S."/>
            <person name="Subramanian S."/>
        </authorList>
    </citation>
    <scope>NUCLEOTIDE SEQUENCE [LARGE SCALE GENOMIC DNA]</scope>
    <source>
        <strain evidence="2 3">DSM 436</strain>
    </source>
</reference>
<feature type="compositionally biased region" description="Polar residues" evidence="1">
    <location>
        <begin position="29"/>
        <end position="38"/>
    </location>
</feature>